<protein>
    <submittedName>
        <fullName evidence="1">Uncharacterized protein</fullName>
    </submittedName>
</protein>
<name>A0A4C1UCA9_EUMVA</name>
<accession>A0A4C1UCA9</accession>
<sequence>MNSRVNAAKTVLIWTGSEGVANTSDINCLEAEGLAHEAAYNITNYIALMGNEDVRTRGDFVTLHCTFARPKTAPSLHSLLMQNENDLGETKATHINVTLTKLQGEVLPPRVHD</sequence>
<dbReference type="Proteomes" id="UP000299102">
    <property type="component" value="Unassembled WGS sequence"/>
</dbReference>
<proteinExistence type="predicted"/>
<keyword evidence="2" id="KW-1185">Reference proteome</keyword>
<comment type="caution">
    <text evidence="1">The sequence shown here is derived from an EMBL/GenBank/DDBJ whole genome shotgun (WGS) entry which is preliminary data.</text>
</comment>
<evidence type="ECO:0000313" key="2">
    <source>
        <dbReference type="Proteomes" id="UP000299102"/>
    </source>
</evidence>
<reference evidence="1 2" key="1">
    <citation type="journal article" date="2019" name="Commun. Biol.">
        <title>The bagworm genome reveals a unique fibroin gene that provides high tensile strength.</title>
        <authorList>
            <person name="Kono N."/>
            <person name="Nakamura H."/>
            <person name="Ohtoshi R."/>
            <person name="Tomita M."/>
            <person name="Numata K."/>
            <person name="Arakawa K."/>
        </authorList>
    </citation>
    <scope>NUCLEOTIDE SEQUENCE [LARGE SCALE GENOMIC DNA]</scope>
</reference>
<gene>
    <name evidence="1" type="ORF">EVAR_12847_1</name>
</gene>
<dbReference type="EMBL" id="BGZK01000151">
    <property type="protein sequence ID" value="GBP23564.1"/>
    <property type="molecule type" value="Genomic_DNA"/>
</dbReference>
<evidence type="ECO:0000313" key="1">
    <source>
        <dbReference type="EMBL" id="GBP23564.1"/>
    </source>
</evidence>
<organism evidence="1 2">
    <name type="scientific">Eumeta variegata</name>
    <name type="common">Bagworm moth</name>
    <name type="synonym">Eumeta japonica</name>
    <dbReference type="NCBI Taxonomy" id="151549"/>
    <lineage>
        <taxon>Eukaryota</taxon>
        <taxon>Metazoa</taxon>
        <taxon>Ecdysozoa</taxon>
        <taxon>Arthropoda</taxon>
        <taxon>Hexapoda</taxon>
        <taxon>Insecta</taxon>
        <taxon>Pterygota</taxon>
        <taxon>Neoptera</taxon>
        <taxon>Endopterygota</taxon>
        <taxon>Lepidoptera</taxon>
        <taxon>Glossata</taxon>
        <taxon>Ditrysia</taxon>
        <taxon>Tineoidea</taxon>
        <taxon>Psychidae</taxon>
        <taxon>Oiketicinae</taxon>
        <taxon>Eumeta</taxon>
    </lineage>
</organism>
<dbReference type="AlphaFoldDB" id="A0A4C1UCA9"/>